<dbReference type="Proteomes" id="UP000095042">
    <property type="component" value="Unassembled WGS sequence"/>
</dbReference>
<evidence type="ECO:0000313" key="1">
    <source>
        <dbReference type="EMBL" id="ODR98366.1"/>
    </source>
</evidence>
<reference evidence="1 2" key="1">
    <citation type="journal article" date="2016" name="Environ. Microbiol.">
        <title>New Methyloceanibacter diversity from North Sea sediments includes methanotroph containing solely the soluble methane monooxygenase.</title>
        <authorList>
            <person name="Vekeman B."/>
            <person name="Kerckhof F.M."/>
            <person name="Cremers G."/>
            <person name="de Vos P."/>
            <person name="Vandamme P."/>
            <person name="Boon N."/>
            <person name="Op den Camp H.J."/>
            <person name="Heylen K."/>
        </authorList>
    </citation>
    <scope>NUCLEOTIDE SEQUENCE [LARGE SCALE GENOMIC DNA]</scope>
    <source>
        <strain evidence="1 2">R-67177</strain>
    </source>
</reference>
<proteinExistence type="predicted"/>
<organism evidence="1 2">
    <name type="scientific">Methyloceanibacter marginalis</name>
    <dbReference type="NCBI Taxonomy" id="1774971"/>
    <lineage>
        <taxon>Bacteria</taxon>
        <taxon>Pseudomonadati</taxon>
        <taxon>Pseudomonadota</taxon>
        <taxon>Alphaproteobacteria</taxon>
        <taxon>Hyphomicrobiales</taxon>
        <taxon>Hyphomicrobiaceae</taxon>
        <taxon>Methyloceanibacter</taxon>
    </lineage>
</organism>
<dbReference type="SUPFAM" id="SSF54593">
    <property type="entry name" value="Glyoxalase/Bleomycin resistance protein/Dihydroxybiphenyl dioxygenase"/>
    <property type="match status" value="1"/>
</dbReference>
<sequence>MSEAKILQQAPVLFARNLPKAIAYWAEKVGFKTLGVWGEPPNFAIAGRDGARVMLSQAPEEHKIVPYWRIKNQMWNAYFWVDDARA</sequence>
<gene>
    <name evidence="1" type="ORF">AUC71_03945</name>
</gene>
<accession>A0A1E3VZN8</accession>
<keyword evidence="2" id="KW-1185">Reference proteome</keyword>
<dbReference type="OrthoDB" id="9806868at2"/>
<dbReference type="Gene3D" id="3.10.180.10">
    <property type="entry name" value="2,3-Dihydroxybiphenyl 1,2-Dioxygenase, domain 1"/>
    <property type="match status" value="1"/>
</dbReference>
<feature type="non-terminal residue" evidence="1">
    <location>
        <position position="86"/>
    </location>
</feature>
<evidence type="ECO:0000313" key="2">
    <source>
        <dbReference type="Proteomes" id="UP000095042"/>
    </source>
</evidence>
<protein>
    <recommendedName>
        <fullName evidence="3">VOC domain-containing protein</fullName>
    </recommendedName>
</protein>
<name>A0A1E3VZN8_9HYPH</name>
<evidence type="ECO:0008006" key="3">
    <source>
        <dbReference type="Google" id="ProtNLM"/>
    </source>
</evidence>
<dbReference type="InterPro" id="IPR029068">
    <property type="entry name" value="Glyas_Bleomycin-R_OHBP_Dase"/>
</dbReference>
<dbReference type="AlphaFoldDB" id="A0A1E3VZN8"/>
<comment type="caution">
    <text evidence="1">The sequence shown here is derived from an EMBL/GenBank/DDBJ whole genome shotgun (WGS) entry which is preliminary data.</text>
</comment>
<dbReference type="EMBL" id="LPWD01000448">
    <property type="protein sequence ID" value="ODR98366.1"/>
    <property type="molecule type" value="Genomic_DNA"/>
</dbReference>